<keyword evidence="9 15" id="KW-0482">Metalloprotease</keyword>
<keyword evidence="6 15" id="KW-0479">Metal-binding</keyword>
<dbReference type="Gene3D" id="1.10.1370.40">
    <property type="match status" value="2"/>
</dbReference>
<comment type="function">
    <text evidence="11">Removes dipeptides from the C-termini of N-blocked tripeptides, tetrapeptides and larger peptides.</text>
</comment>
<dbReference type="SUPFAM" id="SSF55486">
    <property type="entry name" value="Metalloproteases ('zincins'), catalytic domain"/>
    <property type="match status" value="1"/>
</dbReference>
<dbReference type="Proteomes" id="UP000019199">
    <property type="component" value="Unassembled WGS sequence"/>
</dbReference>
<evidence type="ECO:0000256" key="14">
    <source>
        <dbReference type="ARBA" id="ARBA00075608"/>
    </source>
</evidence>
<comment type="caution">
    <text evidence="17">The sequence shown here is derived from an EMBL/GenBank/DDBJ whole genome shotgun (WGS) entry which is preliminary data.</text>
</comment>
<evidence type="ECO:0000256" key="12">
    <source>
        <dbReference type="ARBA" id="ARBA00066668"/>
    </source>
</evidence>
<organism evidence="17 18">
    <name type="scientific">Escherichia coli ISC7</name>
    <dbReference type="NCBI Taxonomy" id="1432555"/>
    <lineage>
        <taxon>Bacteria</taxon>
        <taxon>Pseudomonadati</taxon>
        <taxon>Pseudomonadota</taxon>
        <taxon>Gammaproteobacteria</taxon>
        <taxon>Enterobacterales</taxon>
        <taxon>Enterobacteriaceae</taxon>
        <taxon>Escherichia</taxon>
    </lineage>
</organism>
<evidence type="ECO:0000313" key="18">
    <source>
        <dbReference type="Proteomes" id="UP000019199"/>
    </source>
</evidence>
<comment type="subcellular location">
    <subcellularLocation>
        <location evidence="1">Cytoplasm</location>
    </subcellularLocation>
</comment>
<dbReference type="Pfam" id="PF01432">
    <property type="entry name" value="Peptidase_M3"/>
    <property type="match status" value="1"/>
</dbReference>
<keyword evidence="3" id="KW-0963">Cytoplasm</keyword>
<dbReference type="EMBL" id="CBWN010000053">
    <property type="protein sequence ID" value="CDL26262.1"/>
    <property type="molecule type" value="Genomic_DNA"/>
</dbReference>
<name>W1EZN9_ECOLX</name>
<evidence type="ECO:0000256" key="5">
    <source>
        <dbReference type="ARBA" id="ARBA00022670"/>
    </source>
</evidence>
<protein>
    <recommendedName>
        <fullName evidence="13">Dipeptidyl carboxypeptidase</fullName>
        <ecNumber evidence="12">3.4.15.5</ecNumber>
    </recommendedName>
    <alternativeName>
        <fullName evidence="14">Peptidyl-dipeptidase Dcp</fullName>
    </alternativeName>
</protein>
<evidence type="ECO:0000256" key="6">
    <source>
        <dbReference type="ARBA" id="ARBA00022723"/>
    </source>
</evidence>
<evidence type="ECO:0000256" key="11">
    <source>
        <dbReference type="ARBA" id="ARBA00054529"/>
    </source>
</evidence>
<dbReference type="GO" id="GO:0008241">
    <property type="term" value="F:peptidyl-dipeptidase activity"/>
    <property type="evidence" value="ECO:0007669"/>
    <property type="project" value="UniProtKB-EC"/>
</dbReference>
<evidence type="ECO:0000313" key="17">
    <source>
        <dbReference type="EMBL" id="CDL26262.1"/>
    </source>
</evidence>
<comment type="cofactor">
    <cofactor evidence="15">
        <name>Zn(2+)</name>
        <dbReference type="ChEBI" id="CHEBI:29105"/>
    </cofactor>
    <text evidence="15">Binds 1 zinc ion.</text>
</comment>
<evidence type="ECO:0000256" key="8">
    <source>
        <dbReference type="ARBA" id="ARBA00022833"/>
    </source>
</evidence>
<evidence type="ECO:0000256" key="1">
    <source>
        <dbReference type="ARBA" id="ARBA00004496"/>
    </source>
</evidence>
<dbReference type="FunFam" id="3.40.390.10:FF:000009">
    <property type="entry name" value="Oligopeptidase A"/>
    <property type="match status" value="1"/>
</dbReference>
<evidence type="ECO:0000256" key="4">
    <source>
        <dbReference type="ARBA" id="ARBA00022645"/>
    </source>
</evidence>
<dbReference type="GO" id="GO:0005829">
    <property type="term" value="C:cytosol"/>
    <property type="evidence" value="ECO:0007669"/>
    <property type="project" value="UniProtKB-ARBA"/>
</dbReference>
<dbReference type="PANTHER" id="PTHR43660:SF1">
    <property type="entry name" value="DIPEPTIDYL CARBOXYPEPTIDASE"/>
    <property type="match status" value="1"/>
</dbReference>
<dbReference type="FunFam" id="1.10.1370.40:FF:000001">
    <property type="entry name" value="Dipeptidyl carboxypeptidase II"/>
    <property type="match status" value="1"/>
</dbReference>
<comment type="catalytic activity">
    <reaction evidence="10">
        <text>Hydrolysis of unblocked, C-terminal dipeptides from oligopeptides, with broad specificity. Does not hydrolyze bonds in which P1' is Pro, or both P1 and P1' are Gly.</text>
        <dbReference type="EC" id="3.4.15.5"/>
    </reaction>
</comment>
<proteinExistence type="inferred from homology"/>
<comment type="similarity">
    <text evidence="2 15">Belongs to the peptidase M3 family.</text>
</comment>
<dbReference type="GO" id="GO:0046872">
    <property type="term" value="F:metal ion binding"/>
    <property type="evidence" value="ECO:0007669"/>
    <property type="project" value="UniProtKB-UniRule"/>
</dbReference>
<dbReference type="GO" id="GO:0004222">
    <property type="term" value="F:metalloendopeptidase activity"/>
    <property type="evidence" value="ECO:0007669"/>
    <property type="project" value="InterPro"/>
</dbReference>
<reference evidence="17 18" key="1">
    <citation type="submission" date="2013-10" db="EMBL/GenBank/DDBJ databases">
        <title>Antibiotic resistance diversity of beta-lactamase producers in the General Hospital Vienna.</title>
        <authorList>
            <person name="Barisic I."/>
            <person name="Mitteregger D."/>
            <person name="Hirschl A.M."/>
            <person name="Noehammer C."/>
            <person name="Wiesinger-Mayr H."/>
        </authorList>
    </citation>
    <scope>NUCLEOTIDE SEQUENCE [LARGE SCALE GENOMIC DNA]</scope>
    <source>
        <strain evidence="17 18">ISC7</strain>
    </source>
</reference>
<keyword evidence="7 15" id="KW-0378">Hydrolase</keyword>
<dbReference type="GO" id="GO:0006508">
    <property type="term" value="P:proteolysis"/>
    <property type="evidence" value="ECO:0007669"/>
    <property type="project" value="UniProtKB-KW"/>
</dbReference>
<keyword evidence="8 15" id="KW-0862">Zinc</keyword>
<evidence type="ECO:0000256" key="13">
    <source>
        <dbReference type="ARBA" id="ARBA00070755"/>
    </source>
</evidence>
<dbReference type="AlphaFoldDB" id="W1EZN9"/>
<dbReference type="EC" id="3.4.15.5" evidence="12"/>
<evidence type="ECO:0000256" key="10">
    <source>
        <dbReference type="ARBA" id="ARBA00052506"/>
    </source>
</evidence>
<evidence type="ECO:0000256" key="3">
    <source>
        <dbReference type="ARBA" id="ARBA00022490"/>
    </source>
</evidence>
<evidence type="ECO:0000256" key="9">
    <source>
        <dbReference type="ARBA" id="ARBA00023049"/>
    </source>
</evidence>
<evidence type="ECO:0000259" key="16">
    <source>
        <dbReference type="Pfam" id="PF01432"/>
    </source>
</evidence>
<keyword evidence="5 15" id="KW-0645">Protease</keyword>
<evidence type="ECO:0000256" key="2">
    <source>
        <dbReference type="ARBA" id="ARBA00006040"/>
    </source>
</evidence>
<evidence type="ECO:0000256" key="15">
    <source>
        <dbReference type="RuleBase" id="RU003435"/>
    </source>
</evidence>
<accession>W1EZN9</accession>
<sequence>MCGKFFDHNGVGLALFYGDFFARDSKSGGAWMGNFVEQSTLNETHPVIYNVCNYQKPAAGEPALLLWDDVITLFHEFGHTLHGLFARQRYATLSGTNTPRDFVEFPSQINEHWATHPQVFARYARHYQSGAAMPDELQQKMRNASLFNKGYEMSELLSAALLDMRWHCLEENEAMQDVDDFELRALVAENMDLPAIPPRYRSSYFAHIFGGGYAAGYYAYLWTQMLADDGYQWFVEQGGLTRENGQRFREAILSRGNSEDLERLYRQWRGKAPQIMPMLQHRGLNI</sequence>
<keyword evidence="4 17" id="KW-0121">Carboxypeptidase</keyword>
<dbReference type="InterPro" id="IPR045090">
    <property type="entry name" value="Pept_M3A_M3B"/>
</dbReference>
<evidence type="ECO:0000256" key="7">
    <source>
        <dbReference type="ARBA" id="ARBA00022801"/>
    </source>
</evidence>
<feature type="domain" description="Peptidase M3A/M3B catalytic" evidence="16">
    <location>
        <begin position="6"/>
        <end position="283"/>
    </location>
</feature>
<dbReference type="InterPro" id="IPR001567">
    <property type="entry name" value="Pept_M3A_M3B_dom"/>
</dbReference>
<dbReference type="GO" id="GO:0004180">
    <property type="term" value="F:carboxypeptidase activity"/>
    <property type="evidence" value="ECO:0007669"/>
    <property type="project" value="UniProtKB-KW"/>
</dbReference>
<dbReference type="PANTHER" id="PTHR43660">
    <property type="entry name" value="DIPEPTIDYL CARBOXYPEPTIDASE"/>
    <property type="match status" value="1"/>
</dbReference>